<protein>
    <submittedName>
        <fullName evidence="2">Uncharacterized protein</fullName>
    </submittedName>
</protein>
<evidence type="ECO:0000256" key="1">
    <source>
        <dbReference type="SAM" id="MobiDB-lite"/>
    </source>
</evidence>
<dbReference type="Proteomes" id="UP000002440">
    <property type="component" value="Chromosome"/>
</dbReference>
<dbReference type="EMBL" id="CP000284">
    <property type="protein sequence ID" value="ABE48836.1"/>
    <property type="molecule type" value="Genomic_DNA"/>
</dbReference>
<reference evidence="2 3" key="1">
    <citation type="submission" date="2006-03" db="EMBL/GenBank/DDBJ databases">
        <title>Complete sequence of Methylobacillus flagellatus KT.</title>
        <authorList>
            <consortium name="US DOE Joint Genome Institute"/>
            <person name="Copeland A."/>
            <person name="Lucas S."/>
            <person name="Lapidus A."/>
            <person name="Barry K."/>
            <person name="Detter J.C."/>
            <person name="Glavina del Rio T."/>
            <person name="Hammon N."/>
            <person name="Israni S."/>
            <person name="Dalin E."/>
            <person name="Tice H."/>
            <person name="Pitluck S."/>
            <person name="Brettin T."/>
            <person name="Bruce D."/>
            <person name="Han C."/>
            <person name="Tapia R."/>
            <person name="Saunders E."/>
            <person name="Gilna P."/>
            <person name="Schmutz J."/>
            <person name="Larimer F."/>
            <person name="Land M."/>
            <person name="Kyrpides N."/>
            <person name="Anderson I."/>
            <person name="Richardson P."/>
        </authorList>
    </citation>
    <scope>NUCLEOTIDE SEQUENCE [LARGE SCALE GENOMIC DNA]</scope>
    <source>
        <strain evidence="3">KT / ATCC 51484 / DSM 6875</strain>
    </source>
</reference>
<organism evidence="2 3">
    <name type="scientific">Methylobacillus flagellatus (strain ATCC 51484 / DSM 6875 / VKM B-1610 / KT)</name>
    <dbReference type="NCBI Taxonomy" id="265072"/>
    <lineage>
        <taxon>Bacteria</taxon>
        <taxon>Pseudomonadati</taxon>
        <taxon>Pseudomonadota</taxon>
        <taxon>Betaproteobacteria</taxon>
        <taxon>Nitrosomonadales</taxon>
        <taxon>Methylophilaceae</taxon>
        <taxon>Methylobacillus</taxon>
    </lineage>
</organism>
<keyword evidence="3" id="KW-1185">Reference proteome</keyword>
<feature type="compositionally biased region" description="Polar residues" evidence="1">
    <location>
        <begin position="91"/>
        <end position="114"/>
    </location>
</feature>
<proteinExistence type="predicted"/>
<evidence type="ECO:0000313" key="2">
    <source>
        <dbReference type="EMBL" id="ABE48836.1"/>
    </source>
</evidence>
<dbReference type="KEGG" id="mfa:Mfla_0566"/>
<feature type="region of interest" description="Disordered" evidence="1">
    <location>
        <begin position="91"/>
        <end position="123"/>
    </location>
</feature>
<dbReference type="HOGENOM" id="CLU_2012587_0_0_4"/>
<name>Q1H3V1_METFK</name>
<dbReference type="AlphaFoldDB" id="Q1H3V1"/>
<gene>
    <name evidence="2" type="ordered locus">Mfla_0566</name>
</gene>
<sequence>MSQVADVSAWLFQYPDEGAYQAISTHSQTILKMARNAFTTQFTAAVKAPPQPVTELLRERLLLSPCRSAYSFAMGQRNQPTKYCRLVSSTDQSCSHQSPMPGQSMKTSTLNPTRSWERLIPHG</sequence>
<evidence type="ECO:0000313" key="3">
    <source>
        <dbReference type="Proteomes" id="UP000002440"/>
    </source>
</evidence>
<accession>Q1H3V1</accession>